<dbReference type="InterPro" id="IPR029052">
    <property type="entry name" value="Metallo-depent_PP-like"/>
</dbReference>
<keyword evidence="3" id="KW-1185">Reference proteome</keyword>
<feature type="domain" description="Calcineurin-like phosphoesterase" evidence="1">
    <location>
        <begin position="2"/>
        <end position="167"/>
    </location>
</feature>
<proteinExistence type="predicted"/>
<evidence type="ECO:0000259" key="1">
    <source>
        <dbReference type="Pfam" id="PF00149"/>
    </source>
</evidence>
<dbReference type="Proteomes" id="UP000649151">
    <property type="component" value="Unassembled WGS sequence"/>
</dbReference>
<accession>A0ABR7IT12</accession>
<sequence>MIWVTGDKHGQLSAMELPDYKKIKKNDTLLICGDFGFIWDHSRAETKTLKALNKRKYTIAFVDGCHENFELLESYPIVEFHGGKARQIMPNIFQLMRGEVYEIEGKKILAFGGGSVENTTGDLDQNWENVEPTKAQIDNAVQHIKQVEGAVDIIISHEPPYSILGCMDINKADGTTIHDVLEQIRTHCKFKKWYFGKFHVDKEIPPYYTAVFDGLIPIQTK</sequence>
<dbReference type="EMBL" id="JACOQK010000001">
    <property type="protein sequence ID" value="MBC5787962.1"/>
    <property type="molecule type" value="Genomic_DNA"/>
</dbReference>
<dbReference type="SUPFAM" id="SSF56300">
    <property type="entry name" value="Metallo-dependent phosphatases"/>
    <property type="match status" value="1"/>
</dbReference>
<comment type="caution">
    <text evidence="2">The sequence shown here is derived from an EMBL/GenBank/DDBJ whole genome shotgun (WGS) entry which is preliminary data.</text>
</comment>
<evidence type="ECO:0000313" key="3">
    <source>
        <dbReference type="Proteomes" id="UP000649151"/>
    </source>
</evidence>
<dbReference type="Pfam" id="PF00149">
    <property type="entry name" value="Metallophos"/>
    <property type="match status" value="1"/>
</dbReference>
<dbReference type="Gene3D" id="3.60.21.10">
    <property type="match status" value="1"/>
</dbReference>
<name>A0ABR7IT12_9CLOT</name>
<dbReference type="InterPro" id="IPR004843">
    <property type="entry name" value="Calcineurin-like_PHP"/>
</dbReference>
<protein>
    <submittedName>
        <fullName evidence="2">Metallophosphoesterase</fullName>
    </submittedName>
</protein>
<reference evidence="2 3" key="1">
    <citation type="submission" date="2020-08" db="EMBL/GenBank/DDBJ databases">
        <title>Genome public.</title>
        <authorList>
            <person name="Liu C."/>
            <person name="Sun Q."/>
        </authorList>
    </citation>
    <scope>NUCLEOTIDE SEQUENCE [LARGE SCALE GENOMIC DNA]</scope>
    <source>
        <strain evidence="2 3">NSJ-27</strain>
    </source>
</reference>
<organism evidence="2 3">
    <name type="scientific">Clostridium facile</name>
    <dbReference type="NCBI Taxonomy" id="2763035"/>
    <lineage>
        <taxon>Bacteria</taxon>
        <taxon>Bacillati</taxon>
        <taxon>Bacillota</taxon>
        <taxon>Clostridia</taxon>
        <taxon>Eubacteriales</taxon>
        <taxon>Clostridiaceae</taxon>
        <taxon>Clostridium</taxon>
    </lineage>
</organism>
<evidence type="ECO:0000313" key="2">
    <source>
        <dbReference type="EMBL" id="MBC5787962.1"/>
    </source>
</evidence>
<gene>
    <name evidence="2" type="ORF">H8Z77_08035</name>
</gene>
<dbReference type="RefSeq" id="WP_069987416.1">
    <property type="nucleotide sequence ID" value="NZ_JACOQK010000001.1"/>
</dbReference>